<evidence type="ECO:0000313" key="5">
    <source>
        <dbReference type="Proteomes" id="UP001307849"/>
    </source>
</evidence>
<keyword evidence="5" id="KW-1185">Reference proteome</keyword>
<feature type="compositionally biased region" description="Low complexity" evidence="1">
    <location>
        <begin position="315"/>
        <end position="402"/>
    </location>
</feature>
<proteinExistence type="predicted"/>
<dbReference type="EMBL" id="JAVHJM010000003">
    <property type="protein sequence ID" value="KAK6516950.1"/>
    <property type="molecule type" value="Genomic_DNA"/>
</dbReference>
<feature type="domain" description="DUF7908" evidence="3">
    <location>
        <begin position="411"/>
        <end position="551"/>
    </location>
</feature>
<sequence length="568" mass="61793">MIYPLFTSILVFNIFSLILASSNTDCTSRRPLGYVTPSHGAVPVPITVQGQPVTTYIPTAVARRADGAASVVRYLTSTYVWYSTYIPGPSNSKPQFISRGDQILTLAPKEPPKYEVRTTTITTTGTVRLGKKTYNVKRVPVKIEYTQEVSRSFGVCKAEDYIRWSQQNDERASKLASEKFIDEDRIGSGDIEASGHHGKHSPRQLIVDYVSCRDGVCTTQIQNWSVGYISQVKRSIIAAQFSGQCDGKKPYACELWADIRGHGRVTITASVHTPGLCTTSTQITTARTMTRTITRIRPAKTRSRTSTMKTNFKDASSQVMSASLASSSADSSSPSSSGSTRNTPLPLSGSSNPPSSRSKSNSRSQTIPSNSASASSSPSQIISTDSSSSSDSKTSSTTPTDSPETRPGSNASPFRIRIRSTAPTKRLTRRQSSNWYVGVMDNIMMVATSASEITTFLISGKQLRISNSGRALGLAFASSEDLGARGPIIIANKPAGPSTTFSIEKGTNRLLWVNKRFKKGTAEYCVDDDYEVNGVYSGEIDGLCDEVELIVGKWNLFHLILTRKFKAY</sequence>
<dbReference type="InterPro" id="IPR057230">
    <property type="entry name" value="DUF7908"/>
</dbReference>
<organism evidence="4 5">
    <name type="scientific">Arthrobotrys conoides</name>
    <dbReference type="NCBI Taxonomy" id="74498"/>
    <lineage>
        <taxon>Eukaryota</taxon>
        <taxon>Fungi</taxon>
        <taxon>Dikarya</taxon>
        <taxon>Ascomycota</taxon>
        <taxon>Pezizomycotina</taxon>
        <taxon>Orbiliomycetes</taxon>
        <taxon>Orbiliales</taxon>
        <taxon>Orbiliaceae</taxon>
        <taxon>Arthrobotrys</taxon>
    </lineage>
</organism>
<feature type="compositionally biased region" description="Polar residues" evidence="1">
    <location>
        <begin position="304"/>
        <end position="314"/>
    </location>
</feature>
<evidence type="ECO:0000256" key="1">
    <source>
        <dbReference type="SAM" id="MobiDB-lite"/>
    </source>
</evidence>
<comment type="caution">
    <text evidence="4">The sequence shown here is derived from an EMBL/GenBank/DDBJ whole genome shotgun (WGS) entry which is preliminary data.</text>
</comment>
<evidence type="ECO:0000259" key="3">
    <source>
        <dbReference type="Pfam" id="PF25485"/>
    </source>
</evidence>
<feature type="chain" id="PRO_5043015606" description="DUF7908 domain-containing protein" evidence="2">
    <location>
        <begin position="21"/>
        <end position="568"/>
    </location>
</feature>
<reference evidence="4 5" key="1">
    <citation type="submission" date="2019-10" db="EMBL/GenBank/DDBJ databases">
        <authorList>
            <person name="Palmer J.M."/>
        </authorList>
    </citation>
    <scope>NUCLEOTIDE SEQUENCE [LARGE SCALE GENOMIC DNA]</scope>
    <source>
        <strain evidence="4 5">TWF506</strain>
    </source>
</reference>
<evidence type="ECO:0000313" key="4">
    <source>
        <dbReference type="EMBL" id="KAK6516950.1"/>
    </source>
</evidence>
<evidence type="ECO:0000256" key="2">
    <source>
        <dbReference type="SAM" id="SignalP"/>
    </source>
</evidence>
<gene>
    <name evidence="4" type="ORF">TWF506_006830</name>
</gene>
<dbReference type="Pfam" id="PF25485">
    <property type="entry name" value="DUF7908"/>
    <property type="match status" value="1"/>
</dbReference>
<feature type="region of interest" description="Disordered" evidence="1">
    <location>
        <begin position="298"/>
        <end position="430"/>
    </location>
</feature>
<feature type="signal peptide" evidence="2">
    <location>
        <begin position="1"/>
        <end position="20"/>
    </location>
</feature>
<protein>
    <recommendedName>
        <fullName evidence="3">DUF7908 domain-containing protein</fullName>
    </recommendedName>
</protein>
<accession>A0AAN8NMN9</accession>
<dbReference type="Proteomes" id="UP001307849">
    <property type="component" value="Unassembled WGS sequence"/>
</dbReference>
<name>A0AAN8NMN9_9PEZI</name>
<keyword evidence="2" id="KW-0732">Signal</keyword>
<dbReference type="AlphaFoldDB" id="A0AAN8NMN9"/>